<evidence type="ECO:0000256" key="5">
    <source>
        <dbReference type="ARBA" id="ARBA00022679"/>
    </source>
</evidence>
<comment type="subcellular location">
    <subcellularLocation>
        <location evidence="1">Membrane</location>
        <location evidence="1">Caveola</location>
    </subcellularLocation>
</comment>
<dbReference type="GO" id="GO:0004707">
    <property type="term" value="F:MAP kinase activity"/>
    <property type="evidence" value="ECO:0007669"/>
    <property type="project" value="UniProtKB-EC"/>
</dbReference>
<dbReference type="InterPro" id="IPR050108">
    <property type="entry name" value="CDK"/>
</dbReference>
<keyword evidence="17" id="KW-1185">Reference proteome</keyword>
<evidence type="ECO:0000256" key="14">
    <source>
        <dbReference type="RuleBase" id="RU000304"/>
    </source>
</evidence>
<keyword evidence="6 13" id="KW-0547">Nucleotide-binding</keyword>
<evidence type="ECO:0000256" key="11">
    <source>
        <dbReference type="ARBA" id="ARBA00048312"/>
    </source>
</evidence>
<dbReference type="SMART" id="SM00220">
    <property type="entry name" value="S_TKc"/>
    <property type="match status" value="1"/>
</dbReference>
<dbReference type="PROSITE" id="PS50011">
    <property type="entry name" value="PROTEIN_KINASE_DOM"/>
    <property type="match status" value="1"/>
</dbReference>
<reference evidence="16" key="1">
    <citation type="submission" date="2023-06" db="EMBL/GenBank/DDBJ databases">
        <title>Reference genome for the Northern bat (Eptesicus nilssonii), a most northern bat species.</title>
        <authorList>
            <person name="Laine V.N."/>
            <person name="Pulliainen A.T."/>
            <person name="Lilley T.M."/>
        </authorList>
    </citation>
    <scope>NUCLEOTIDE SEQUENCE</scope>
    <source>
        <strain evidence="16">BLF_Eptnil</strain>
        <tissue evidence="16">Kidney</tissue>
    </source>
</reference>
<gene>
    <name evidence="16" type="ORF">QTO34_006665</name>
</gene>
<dbReference type="InterPro" id="IPR011009">
    <property type="entry name" value="Kinase-like_dom_sf"/>
</dbReference>
<evidence type="ECO:0000256" key="8">
    <source>
        <dbReference type="ARBA" id="ARBA00022840"/>
    </source>
</evidence>
<dbReference type="GO" id="GO:0005901">
    <property type="term" value="C:caveola"/>
    <property type="evidence" value="ECO:0007669"/>
    <property type="project" value="UniProtKB-SubCell"/>
</dbReference>
<dbReference type="Proteomes" id="UP001177744">
    <property type="component" value="Unassembled WGS sequence"/>
</dbReference>
<dbReference type="EMBL" id="JAULJE010000017">
    <property type="protein sequence ID" value="KAK1333128.1"/>
    <property type="molecule type" value="Genomic_DNA"/>
</dbReference>
<keyword evidence="4 14" id="KW-0723">Serine/threonine-protein kinase</keyword>
<name>A0AA40HKZ6_CNENI</name>
<dbReference type="GO" id="GO:0060341">
    <property type="term" value="P:regulation of cellular localization"/>
    <property type="evidence" value="ECO:0007669"/>
    <property type="project" value="UniProtKB-ARBA"/>
</dbReference>
<dbReference type="PANTHER" id="PTHR24056">
    <property type="entry name" value="CELL DIVISION PROTEIN KINASE"/>
    <property type="match status" value="1"/>
</dbReference>
<keyword evidence="5" id="KW-0808">Transferase</keyword>
<evidence type="ECO:0000256" key="13">
    <source>
        <dbReference type="PROSITE-ProRule" id="PRU10141"/>
    </source>
</evidence>
<dbReference type="SUPFAM" id="SSF56112">
    <property type="entry name" value="Protein kinase-like (PK-like)"/>
    <property type="match status" value="1"/>
</dbReference>
<evidence type="ECO:0000256" key="9">
    <source>
        <dbReference type="ARBA" id="ARBA00047592"/>
    </source>
</evidence>
<dbReference type="PANTHER" id="PTHR24056:SF120">
    <property type="entry name" value="CYCLIN-DEPENDENT KINASE-LIKE 4"/>
    <property type="match status" value="1"/>
</dbReference>
<feature type="domain" description="Protein kinase" evidence="15">
    <location>
        <begin position="12"/>
        <end position="341"/>
    </location>
</feature>
<dbReference type="Pfam" id="PF00069">
    <property type="entry name" value="Pkinase"/>
    <property type="match status" value="1"/>
</dbReference>
<evidence type="ECO:0000256" key="6">
    <source>
        <dbReference type="ARBA" id="ARBA00022741"/>
    </source>
</evidence>
<dbReference type="InterPro" id="IPR000719">
    <property type="entry name" value="Prot_kinase_dom"/>
</dbReference>
<proteinExistence type="inferred from homology"/>
<evidence type="ECO:0000313" key="17">
    <source>
        <dbReference type="Proteomes" id="UP001177744"/>
    </source>
</evidence>
<evidence type="ECO:0000313" key="16">
    <source>
        <dbReference type="EMBL" id="KAK1333128.1"/>
    </source>
</evidence>
<evidence type="ECO:0000256" key="2">
    <source>
        <dbReference type="ARBA" id="ARBA00006485"/>
    </source>
</evidence>
<dbReference type="GO" id="GO:0005524">
    <property type="term" value="F:ATP binding"/>
    <property type="evidence" value="ECO:0007669"/>
    <property type="project" value="UniProtKB-UniRule"/>
</dbReference>
<evidence type="ECO:0000256" key="12">
    <source>
        <dbReference type="ARBA" id="ARBA00048367"/>
    </source>
</evidence>
<evidence type="ECO:0000259" key="15">
    <source>
        <dbReference type="PROSITE" id="PS50011"/>
    </source>
</evidence>
<dbReference type="AlphaFoldDB" id="A0AA40HKZ6"/>
<organism evidence="16 17">
    <name type="scientific">Cnephaeus nilssonii</name>
    <name type="common">Northern bat</name>
    <name type="synonym">Eptesicus nilssonii</name>
    <dbReference type="NCBI Taxonomy" id="3371016"/>
    <lineage>
        <taxon>Eukaryota</taxon>
        <taxon>Metazoa</taxon>
        <taxon>Chordata</taxon>
        <taxon>Craniata</taxon>
        <taxon>Vertebrata</taxon>
        <taxon>Euteleostomi</taxon>
        <taxon>Mammalia</taxon>
        <taxon>Eutheria</taxon>
        <taxon>Laurasiatheria</taxon>
        <taxon>Chiroptera</taxon>
        <taxon>Yangochiroptera</taxon>
        <taxon>Vespertilionidae</taxon>
        <taxon>Cnephaeus</taxon>
    </lineage>
</organism>
<protein>
    <recommendedName>
        <fullName evidence="15">Protein kinase domain-containing protein</fullName>
    </recommendedName>
</protein>
<dbReference type="Gene3D" id="3.30.200.20">
    <property type="entry name" value="Phosphorylase Kinase, domain 1"/>
    <property type="match status" value="1"/>
</dbReference>
<comment type="catalytic activity">
    <reaction evidence="9">
        <text>L-threonyl-[protein] + ATP = O-phospho-L-threonyl-[protein] + ADP + H(+)</text>
        <dbReference type="Rhea" id="RHEA:46608"/>
        <dbReference type="Rhea" id="RHEA-COMP:11060"/>
        <dbReference type="Rhea" id="RHEA-COMP:11605"/>
        <dbReference type="ChEBI" id="CHEBI:15378"/>
        <dbReference type="ChEBI" id="CHEBI:30013"/>
        <dbReference type="ChEBI" id="CHEBI:30616"/>
        <dbReference type="ChEBI" id="CHEBI:61977"/>
        <dbReference type="ChEBI" id="CHEBI:456216"/>
        <dbReference type="EC" id="2.7.11.24"/>
    </reaction>
</comment>
<accession>A0AA40HKZ6</accession>
<dbReference type="GO" id="GO:0005634">
    <property type="term" value="C:nucleus"/>
    <property type="evidence" value="ECO:0007669"/>
    <property type="project" value="TreeGrafter"/>
</dbReference>
<comment type="similarity">
    <text evidence="2">Belongs to the protein kinase superfamily. CMGC Ser/Thr protein kinase family. CDC2/CDKX subfamily.</text>
</comment>
<sequence>MSSVAATIMEKYEKLAKIGEGSYGVVFKCRNKTSGQVVAIKKFVESEEDPVIKKIALREIRMLKQLKHPNLVNLIEVFRRKRKIHLVFEYCDHTLLNELERSPNGVADGVIKSVLWQTLQALNFCHQHNCIHRDVKPENILITKQGIIKICDFGFARILIPGDAYTDYVATRWYRAPELLVGDTQYGSSVDIWATGCVFAELLTGPAALAWKVRCGSTLSDHQNSGNGKLRLGASMIGLKCRIGMGLENLFHRVSASSAVVYLLAGREYNPEGKLIPRHQSIFKSNQFFHGISIPEPEDMETLEEKFSGAHPMALNFMKECLKMNPDDRLTCAQLLENPYFDSLREDQIKRKVRNEGRSRKHQQVPPFKG</sequence>
<dbReference type="FunFam" id="1.10.510.10:FF:000624">
    <property type="entry name" value="Mitogen-activated protein kinase"/>
    <property type="match status" value="1"/>
</dbReference>
<comment type="catalytic activity">
    <reaction evidence="11">
        <text>L-seryl-[protein] + ATP = O-phospho-L-seryl-[protein] + ADP + H(+)</text>
        <dbReference type="Rhea" id="RHEA:17989"/>
        <dbReference type="Rhea" id="RHEA-COMP:9863"/>
        <dbReference type="Rhea" id="RHEA-COMP:11604"/>
        <dbReference type="ChEBI" id="CHEBI:15378"/>
        <dbReference type="ChEBI" id="CHEBI:29999"/>
        <dbReference type="ChEBI" id="CHEBI:30616"/>
        <dbReference type="ChEBI" id="CHEBI:83421"/>
        <dbReference type="ChEBI" id="CHEBI:456216"/>
        <dbReference type="EC" id="2.7.11.24"/>
    </reaction>
</comment>
<dbReference type="GO" id="GO:0004693">
    <property type="term" value="F:cyclin-dependent protein serine/threonine kinase activity"/>
    <property type="evidence" value="ECO:0007669"/>
    <property type="project" value="UniProtKB-EC"/>
</dbReference>
<comment type="catalytic activity">
    <reaction evidence="12">
        <text>L-seryl-[protein] + ATP = O-phospho-L-seryl-[protein] + ADP + H(+)</text>
        <dbReference type="Rhea" id="RHEA:17989"/>
        <dbReference type="Rhea" id="RHEA-COMP:9863"/>
        <dbReference type="Rhea" id="RHEA-COMP:11604"/>
        <dbReference type="ChEBI" id="CHEBI:15378"/>
        <dbReference type="ChEBI" id="CHEBI:29999"/>
        <dbReference type="ChEBI" id="CHEBI:30616"/>
        <dbReference type="ChEBI" id="CHEBI:83421"/>
        <dbReference type="ChEBI" id="CHEBI:456216"/>
        <dbReference type="EC" id="2.7.11.22"/>
    </reaction>
</comment>
<evidence type="ECO:0000256" key="10">
    <source>
        <dbReference type="ARBA" id="ARBA00047811"/>
    </source>
</evidence>
<comment type="caution">
    <text evidence="16">The sequence shown here is derived from an EMBL/GenBank/DDBJ whole genome shotgun (WGS) entry which is preliminary data.</text>
</comment>
<evidence type="ECO:0000256" key="7">
    <source>
        <dbReference type="ARBA" id="ARBA00022777"/>
    </source>
</evidence>
<dbReference type="PROSITE" id="PS00107">
    <property type="entry name" value="PROTEIN_KINASE_ATP"/>
    <property type="match status" value="1"/>
</dbReference>
<dbReference type="Gene3D" id="1.10.510.10">
    <property type="entry name" value="Transferase(Phosphotransferase) domain 1"/>
    <property type="match status" value="1"/>
</dbReference>
<comment type="catalytic activity">
    <reaction evidence="10">
        <text>L-threonyl-[protein] + ATP = O-phospho-L-threonyl-[protein] + ADP + H(+)</text>
        <dbReference type="Rhea" id="RHEA:46608"/>
        <dbReference type="Rhea" id="RHEA-COMP:11060"/>
        <dbReference type="Rhea" id="RHEA-COMP:11605"/>
        <dbReference type="ChEBI" id="CHEBI:15378"/>
        <dbReference type="ChEBI" id="CHEBI:30013"/>
        <dbReference type="ChEBI" id="CHEBI:30616"/>
        <dbReference type="ChEBI" id="CHEBI:61977"/>
        <dbReference type="ChEBI" id="CHEBI:456216"/>
        <dbReference type="EC" id="2.7.11.22"/>
    </reaction>
</comment>
<evidence type="ECO:0000256" key="1">
    <source>
        <dbReference type="ARBA" id="ARBA00004345"/>
    </source>
</evidence>
<dbReference type="FunFam" id="3.30.200.20:FF:000049">
    <property type="entry name" value="cyclin-dependent kinase-like 1 isoform X1"/>
    <property type="match status" value="1"/>
</dbReference>
<comment type="similarity">
    <text evidence="3">Belongs to the protein kinase superfamily. CMGC Ser/Thr protein kinase family. MAP kinase subfamily.</text>
</comment>
<dbReference type="InterPro" id="IPR017441">
    <property type="entry name" value="Protein_kinase_ATP_BS"/>
</dbReference>
<feature type="binding site" evidence="13">
    <location>
        <position position="42"/>
    </location>
    <ligand>
        <name>ATP</name>
        <dbReference type="ChEBI" id="CHEBI:30616"/>
    </ligand>
</feature>
<keyword evidence="8 13" id="KW-0067">ATP-binding</keyword>
<evidence type="ECO:0000256" key="3">
    <source>
        <dbReference type="ARBA" id="ARBA00008832"/>
    </source>
</evidence>
<keyword evidence="7" id="KW-0418">Kinase</keyword>
<dbReference type="InterPro" id="IPR008271">
    <property type="entry name" value="Ser/Thr_kinase_AS"/>
</dbReference>
<evidence type="ECO:0000256" key="4">
    <source>
        <dbReference type="ARBA" id="ARBA00022527"/>
    </source>
</evidence>
<dbReference type="PROSITE" id="PS00108">
    <property type="entry name" value="PROTEIN_KINASE_ST"/>
    <property type="match status" value="1"/>
</dbReference>